<dbReference type="RefSeq" id="WP_281396086.1">
    <property type="nucleotide sequence ID" value="NZ_BAABIX010000003.1"/>
</dbReference>
<evidence type="ECO:0000313" key="2">
    <source>
        <dbReference type="EMBL" id="MBB5132580.1"/>
    </source>
</evidence>
<keyword evidence="3" id="KW-1185">Reference proteome</keyword>
<evidence type="ECO:0000313" key="3">
    <source>
        <dbReference type="Proteomes" id="UP000578449"/>
    </source>
</evidence>
<dbReference type="EMBL" id="JACHGN010000004">
    <property type="protein sequence ID" value="MBB5132580.1"/>
    <property type="molecule type" value="Genomic_DNA"/>
</dbReference>
<evidence type="ECO:0000256" key="1">
    <source>
        <dbReference type="SAM" id="MobiDB-lite"/>
    </source>
</evidence>
<feature type="region of interest" description="Disordered" evidence="1">
    <location>
        <begin position="1"/>
        <end position="44"/>
    </location>
</feature>
<organism evidence="2 3">
    <name type="scientific">Thermocatellispora tengchongensis</name>
    <dbReference type="NCBI Taxonomy" id="1073253"/>
    <lineage>
        <taxon>Bacteria</taxon>
        <taxon>Bacillati</taxon>
        <taxon>Actinomycetota</taxon>
        <taxon>Actinomycetes</taxon>
        <taxon>Streptosporangiales</taxon>
        <taxon>Streptosporangiaceae</taxon>
        <taxon>Thermocatellispora</taxon>
    </lineage>
</organism>
<gene>
    <name evidence="2" type="ORF">HNP84_002296</name>
</gene>
<dbReference type="AlphaFoldDB" id="A0A840P521"/>
<accession>A0A840P521</accession>
<reference evidence="2 3" key="1">
    <citation type="submission" date="2020-08" db="EMBL/GenBank/DDBJ databases">
        <title>Genomic Encyclopedia of Type Strains, Phase IV (KMG-IV): sequencing the most valuable type-strain genomes for metagenomic binning, comparative biology and taxonomic classification.</title>
        <authorList>
            <person name="Goeker M."/>
        </authorList>
    </citation>
    <scope>NUCLEOTIDE SEQUENCE [LARGE SCALE GENOMIC DNA]</scope>
    <source>
        <strain evidence="2 3">DSM 45615</strain>
    </source>
</reference>
<name>A0A840P521_9ACTN</name>
<feature type="compositionally biased region" description="Pro residues" evidence="1">
    <location>
        <begin position="15"/>
        <end position="25"/>
    </location>
</feature>
<sequence length="44" mass="4679">MSIRHGKHEGDPKPMPKPYTPPKPDPAGNDTAQTSDGKHSGGKK</sequence>
<protein>
    <submittedName>
        <fullName evidence="2">Uncharacterized protein</fullName>
    </submittedName>
</protein>
<proteinExistence type="predicted"/>
<comment type="caution">
    <text evidence="2">The sequence shown here is derived from an EMBL/GenBank/DDBJ whole genome shotgun (WGS) entry which is preliminary data.</text>
</comment>
<dbReference type="Proteomes" id="UP000578449">
    <property type="component" value="Unassembled WGS sequence"/>
</dbReference>